<organism evidence="2 3">
    <name type="scientific">Lentinus brumalis</name>
    <dbReference type="NCBI Taxonomy" id="2498619"/>
    <lineage>
        <taxon>Eukaryota</taxon>
        <taxon>Fungi</taxon>
        <taxon>Dikarya</taxon>
        <taxon>Basidiomycota</taxon>
        <taxon>Agaricomycotina</taxon>
        <taxon>Agaricomycetes</taxon>
        <taxon>Polyporales</taxon>
        <taxon>Polyporaceae</taxon>
        <taxon>Lentinus</taxon>
    </lineage>
</organism>
<feature type="compositionally biased region" description="Low complexity" evidence="1">
    <location>
        <begin position="186"/>
        <end position="209"/>
    </location>
</feature>
<feature type="region of interest" description="Disordered" evidence="1">
    <location>
        <begin position="14"/>
        <end position="42"/>
    </location>
</feature>
<feature type="region of interest" description="Disordered" evidence="1">
    <location>
        <begin position="82"/>
        <end position="146"/>
    </location>
</feature>
<accession>A0A371CZG2</accession>
<dbReference type="AlphaFoldDB" id="A0A371CZG2"/>
<feature type="compositionally biased region" description="Low complexity" evidence="1">
    <location>
        <begin position="16"/>
        <end position="32"/>
    </location>
</feature>
<evidence type="ECO:0000313" key="3">
    <source>
        <dbReference type="Proteomes" id="UP000256964"/>
    </source>
</evidence>
<reference evidence="2 3" key="1">
    <citation type="journal article" date="2018" name="Biotechnol. Biofuels">
        <title>Integrative visual omics of the white-rot fungus Polyporus brumalis exposes the biotechnological potential of its oxidative enzymes for delignifying raw plant biomass.</title>
        <authorList>
            <person name="Miyauchi S."/>
            <person name="Rancon A."/>
            <person name="Drula E."/>
            <person name="Hage H."/>
            <person name="Chaduli D."/>
            <person name="Favel A."/>
            <person name="Grisel S."/>
            <person name="Henrissat B."/>
            <person name="Herpoel-Gimbert I."/>
            <person name="Ruiz-Duenas F.J."/>
            <person name="Chevret D."/>
            <person name="Hainaut M."/>
            <person name="Lin J."/>
            <person name="Wang M."/>
            <person name="Pangilinan J."/>
            <person name="Lipzen A."/>
            <person name="Lesage-Meessen L."/>
            <person name="Navarro D."/>
            <person name="Riley R."/>
            <person name="Grigoriev I.V."/>
            <person name="Zhou S."/>
            <person name="Raouche S."/>
            <person name="Rosso M.N."/>
        </authorList>
    </citation>
    <scope>NUCLEOTIDE SEQUENCE [LARGE SCALE GENOMIC DNA]</scope>
    <source>
        <strain evidence="2 3">BRFM 1820</strain>
    </source>
</reference>
<proteinExistence type="predicted"/>
<gene>
    <name evidence="2" type="ORF">OH76DRAFT_1420683</name>
</gene>
<dbReference type="Proteomes" id="UP000256964">
    <property type="component" value="Unassembled WGS sequence"/>
</dbReference>
<feature type="compositionally biased region" description="Basic residues" evidence="1">
    <location>
        <begin position="113"/>
        <end position="122"/>
    </location>
</feature>
<keyword evidence="3" id="KW-1185">Reference proteome</keyword>
<evidence type="ECO:0000313" key="2">
    <source>
        <dbReference type="EMBL" id="RDX45671.1"/>
    </source>
</evidence>
<feature type="region of interest" description="Disordered" evidence="1">
    <location>
        <begin position="164"/>
        <end position="221"/>
    </location>
</feature>
<dbReference type="EMBL" id="KZ857435">
    <property type="protein sequence ID" value="RDX45671.1"/>
    <property type="molecule type" value="Genomic_DNA"/>
</dbReference>
<feature type="compositionally biased region" description="Basic and acidic residues" evidence="1">
    <location>
        <begin position="82"/>
        <end position="95"/>
    </location>
</feature>
<sequence length="312" mass="33521">MSILNVQYQVSDARSEPIAARRASSSRPRPQSLVSASWHRESPMGWPWHTSDGRCMTWWHAEKAGILRSRNPWCQWVLRGSRRERPSADVDDGKPVAKRLRTRVAKPKPPARPPRKSTRLRKSANTAAPAPAKDLGGAVEDATGGCGESVDVDVVVDVETVEETKATARRKATSARKRLAAKKSAARATPKQTVAPVPQEAPSQPAPSSWRRVDNPASSPSSSDLVIASSLLMLASVPAAASSAPTTAVEIPVEGSTCVNTPPVAAEQPPIELTKVDAKLAALAKASGRRSTIVRRGDLWSIRITTDSSFRN</sequence>
<evidence type="ECO:0000256" key="1">
    <source>
        <dbReference type="SAM" id="MobiDB-lite"/>
    </source>
</evidence>
<name>A0A371CZG2_9APHY</name>
<feature type="compositionally biased region" description="Basic residues" evidence="1">
    <location>
        <begin position="96"/>
        <end position="106"/>
    </location>
</feature>
<feature type="compositionally biased region" description="Basic residues" evidence="1">
    <location>
        <begin position="167"/>
        <end position="185"/>
    </location>
</feature>
<protein>
    <submittedName>
        <fullName evidence="2">Uncharacterized protein</fullName>
    </submittedName>
</protein>